<dbReference type="AlphaFoldDB" id="A0A9D9NJA4"/>
<sequence length="222" mass="24070">MKRFLIVIISTLSLFCAGAQDVTFFVKGGIGGSSWNGSDSFGTDPKFSYRLGVGLDKHIKYVWGFQTGLYFTTAGVSMEADSHKTALDNDINGKIDQLYLEIPLMATITAPIGKKANIIIGFGPYLAAGVGGKCTASVDLGGGHSVSEDINTFGSMSDGNLGFKRFDAGLALNLNFEIKRIIFGLDTRFGCFKFSRGTDTYGETYTDKIRNYTGQFVVGYRF</sequence>
<feature type="chain" id="PRO_5039461869" evidence="1">
    <location>
        <begin position="20"/>
        <end position="222"/>
    </location>
</feature>
<comment type="caution">
    <text evidence="3">The sequence shown here is derived from an EMBL/GenBank/DDBJ whole genome shotgun (WGS) entry which is preliminary data.</text>
</comment>
<evidence type="ECO:0000256" key="1">
    <source>
        <dbReference type="SAM" id="SignalP"/>
    </source>
</evidence>
<evidence type="ECO:0000313" key="3">
    <source>
        <dbReference type="EMBL" id="MBO8475475.1"/>
    </source>
</evidence>
<reference evidence="3" key="2">
    <citation type="journal article" date="2021" name="PeerJ">
        <title>Extensive microbial diversity within the chicken gut microbiome revealed by metagenomics and culture.</title>
        <authorList>
            <person name="Gilroy R."/>
            <person name="Ravi A."/>
            <person name="Getino M."/>
            <person name="Pursley I."/>
            <person name="Horton D.L."/>
            <person name="Alikhan N.F."/>
            <person name="Baker D."/>
            <person name="Gharbi K."/>
            <person name="Hall N."/>
            <person name="Watson M."/>
            <person name="Adriaenssens E.M."/>
            <person name="Foster-Nyarko E."/>
            <person name="Jarju S."/>
            <person name="Secka A."/>
            <person name="Antonio M."/>
            <person name="Oren A."/>
            <person name="Chaudhuri R.R."/>
            <person name="La Ragione R."/>
            <person name="Hildebrand F."/>
            <person name="Pallen M.J."/>
        </authorList>
    </citation>
    <scope>NUCLEOTIDE SEQUENCE</scope>
    <source>
        <strain evidence="3">6919</strain>
    </source>
</reference>
<reference evidence="3" key="1">
    <citation type="submission" date="2020-10" db="EMBL/GenBank/DDBJ databases">
        <authorList>
            <person name="Gilroy R."/>
        </authorList>
    </citation>
    <scope>NUCLEOTIDE SEQUENCE</scope>
    <source>
        <strain evidence="3">6919</strain>
    </source>
</reference>
<proteinExistence type="predicted"/>
<dbReference type="Pfam" id="PF13568">
    <property type="entry name" value="OMP_b-brl_2"/>
    <property type="match status" value="1"/>
</dbReference>
<dbReference type="Proteomes" id="UP000823598">
    <property type="component" value="Unassembled WGS sequence"/>
</dbReference>
<accession>A0A9D9NJA4</accession>
<feature type="signal peptide" evidence="1">
    <location>
        <begin position="1"/>
        <end position="19"/>
    </location>
</feature>
<name>A0A9D9NJA4_9BACT</name>
<gene>
    <name evidence="3" type="ORF">IAB88_00600</name>
</gene>
<evidence type="ECO:0000259" key="2">
    <source>
        <dbReference type="Pfam" id="PF13568"/>
    </source>
</evidence>
<feature type="domain" description="Outer membrane protein beta-barrel" evidence="2">
    <location>
        <begin position="42"/>
        <end position="189"/>
    </location>
</feature>
<evidence type="ECO:0000313" key="4">
    <source>
        <dbReference type="Proteomes" id="UP000823598"/>
    </source>
</evidence>
<organism evidence="3 4">
    <name type="scientific">Candidatus Limisoma faecipullorum</name>
    <dbReference type="NCBI Taxonomy" id="2840854"/>
    <lineage>
        <taxon>Bacteria</taxon>
        <taxon>Pseudomonadati</taxon>
        <taxon>Bacteroidota</taxon>
        <taxon>Bacteroidia</taxon>
        <taxon>Bacteroidales</taxon>
        <taxon>Candidatus Limisoma</taxon>
    </lineage>
</organism>
<dbReference type="EMBL" id="JADIMC010000010">
    <property type="protein sequence ID" value="MBO8475475.1"/>
    <property type="molecule type" value="Genomic_DNA"/>
</dbReference>
<dbReference type="InterPro" id="IPR025665">
    <property type="entry name" value="Beta-barrel_OMP_2"/>
</dbReference>
<keyword evidence="1" id="KW-0732">Signal</keyword>
<protein>
    <submittedName>
        <fullName evidence="3">PorT family protein</fullName>
    </submittedName>
</protein>